<protein>
    <submittedName>
        <fullName evidence="1">Spermidine/putrescine ABC transporter substrate-binding protein</fullName>
    </submittedName>
</protein>
<evidence type="ECO:0000313" key="2">
    <source>
        <dbReference type="Proteomes" id="UP000249762"/>
    </source>
</evidence>
<dbReference type="EMBL" id="QKVO01000003">
    <property type="protein sequence ID" value="RAO95105.1"/>
    <property type="molecule type" value="Genomic_DNA"/>
</dbReference>
<gene>
    <name evidence="1" type="ORF">DNK47_01260</name>
</gene>
<sequence length="69" mass="7879">GSSSPRPEEDFYQEPVKFLYGDPDIEKCLQSNGIGGDQEKKCSVVFEKGLTDFQNLNLTLAFERWKSNF</sequence>
<comment type="caution">
    <text evidence="1">The sequence shown here is derived from an EMBL/GenBank/DDBJ whole genome shotgun (WGS) entry which is preliminary data.</text>
</comment>
<keyword evidence="2" id="KW-1185">Reference proteome</keyword>
<dbReference type="AlphaFoldDB" id="A0A328PN13"/>
<proteinExistence type="predicted"/>
<dbReference type="Proteomes" id="UP000249762">
    <property type="component" value="Unassembled WGS sequence"/>
</dbReference>
<feature type="non-terminal residue" evidence="1">
    <location>
        <position position="1"/>
    </location>
</feature>
<accession>A0A328PN13</accession>
<reference evidence="2" key="1">
    <citation type="submission" date="2018-06" db="EMBL/GenBank/DDBJ databases">
        <authorList>
            <person name="Martinez Ocampo F."/>
            <person name="Quiroz Castaneda R.E."/>
            <person name="Rojas Lopez X."/>
        </authorList>
    </citation>
    <scope>NUCLEOTIDE SEQUENCE [LARGE SCALE GENOMIC DNA]</scope>
    <source>
        <strain evidence="2">INIFAP02</strain>
    </source>
</reference>
<evidence type="ECO:0000313" key="1">
    <source>
        <dbReference type="EMBL" id="RAO95105.1"/>
    </source>
</evidence>
<organism evidence="1 2">
    <name type="scientific">Mycoplasma wenyonii</name>
    <dbReference type="NCBI Taxonomy" id="65123"/>
    <lineage>
        <taxon>Bacteria</taxon>
        <taxon>Bacillati</taxon>
        <taxon>Mycoplasmatota</taxon>
        <taxon>Mollicutes</taxon>
        <taxon>Mycoplasmataceae</taxon>
        <taxon>Mycoplasma</taxon>
    </lineage>
</organism>
<name>A0A328PN13_9MOLU</name>